<name>A0A0G1RMI8_9BACT</name>
<accession>A0A0G1RMI8</accession>
<dbReference type="InterPro" id="IPR013783">
    <property type="entry name" value="Ig-like_fold"/>
</dbReference>
<reference evidence="2 3" key="1">
    <citation type="journal article" date="2015" name="Nature">
        <title>rRNA introns, odd ribosomes, and small enigmatic genomes across a large radiation of phyla.</title>
        <authorList>
            <person name="Brown C.T."/>
            <person name="Hug L.A."/>
            <person name="Thomas B.C."/>
            <person name="Sharon I."/>
            <person name="Castelle C.J."/>
            <person name="Singh A."/>
            <person name="Wilkins M.J."/>
            <person name="Williams K.H."/>
            <person name="Banfield J.F."/>
        </authorList>
    </citation>
    <scope>NUCLEOTIDE SEQUENCE [LARGE SCALE GENOMIC DNA]</scope>
</reference>
<feature type="transmembrane region" description="Helical" evidence="1">
    <location>
        <begin position="6"/>
        <end position="24"/>
    </location>
</feature>
<dbReference type="STRING" id="1618358.UX80_C0004G0063"/>
<evidence type="ECO:0000313" key="2">
    <source>
        <dbReference type="EMBL" id="KKU58312.1"/>
    </source>
</evidence>
<dbReference type="InterPro" id="IPR011467">
    <property type="entry name" value="DUF1573"/>
</dbReference>
<proteinExistence type="predicted"/>
<dbReference type="Proteomes" id="UP000034307">
    <property type="component" value="Unassembled WGS sequence"/>
</dbReference>
<dbReference type="Gene3D" id="2.60.40.10">
    <property type="entry name" value="Immunoglobulins"/>
    <property type="match status" value="1"/>
</dbReference>
<keyword evidence="1" id="KW-0812">Transmembrane</keyword>
<evidence type="ECO:0000256" key="1">
    <source>
        <dbReference type="SAM" id="Phobius"/>
    </source>
</evidence>
<dbReference type="Pfam" id="PF07610">
    <property type="entry name" value="DUF1573"/>
    <property type="match status" value="1"/>
</dbReference>
<evidence type="ECO:0008006" key="4">
    <source>
        <dbReference type="Google" id="ProtNLM"/>
    </source>
</evidence>
<dbReference type="AlphaFoldDB" id="A0A0G1RMI8"/>
<evidence type="ECO:0000313" key="3">
    <source>
        <dbReference type="Proteomes" id="UP000034307"/>
    </source>
</evidence>
<protein>
    <recommendedName>
        <fullName evidence="4">DUF1573 domain-containing protein</fullName>
    </recommendedName>
</protein>
<comment type="caution">
    <text evidence="2">The sequence shown here is derived from an EMBL/GenBank/DDBJ whole genome shotgun (WGS) entry which is preliminary data.</text>
</comment>
<keyword evidence="1" id="KW-1133">Transmembrane helix</keyword>
<dbReference type="EMBL" id="LCNO01000004">
    <property type="protein sequence ID" value="KKU58312.1"/>
    <property type="molecule type" value="Genomic_DNA"/>
</dbReference>
<keyword evidence="1" id="KW-0472">Membrane</keyword>
<gene>
    <name evidence="2" type="ORF">UX80_C0004G0063</name>
</gene>
<sequence>MNSKTIIIGALATFALLFGGLYLMSRPQPQVSVNPQATGQLTVAESFYDFGSVSMAKGLVTHKFTLTNAGSVPATVTKMYTSCMCTKAKLTVADQSWGPIGMPGHTAIPNLSVQIEPGQTAEVEAVFDPAAHGPAGVGVIERQVTLELNGQSPLQLSFKAVVTP</sequence>
<organism evidence="2 3">
    <name type="scientific">Candidatus Amesbacteria bacterium GW2011_GWA2_47_11b</name>
    <dbReference type="NCBI Taxonomy" id="1618358"/>
    <lineage>
        <taxon>Bacteria</taxon>
        <taxon>Candidatus Amesiibacteriota</taxon>
    </lineage>
</organism>